<evidence type="ECO:0000313" key="3">
    <source>
        <dbReference type="EMBL" id="ABS69711.1"/>
    </source>
</evidence>
<evidence type="ECO:0000259" key="2">
    <source>
        <dbReference type="Pfam" id="PF04984"/>
    </source>
</evidence>
<dbReference type="PIRSF" id="PIRSF007349">
    <property type="entry name" value="Tsp_L"/>
    <property type="match status" value="1"/>
</dbReference>
<name>A7INW5_XANP2</name>
<reference evidence="3 4" key="1">
    <citation type="submission" date="2007-07" db="EMBL/GenBank/DDBJ databases">
        <title>Complete sequence of chromosome of Xanthobacter autotrophicus Py2.</title>
        <authorList>
            <consortium name="US DOE Joint Genome Institute"/>
            <person name="Copeland A."/>
            <person name="Lucas S."/>
            <person name="Lapidus A."/>
            <person name="Barry K."/>
            <person name="Glavina del Rio T."/>
            <person name="Hammon N."/>
            <person name="Israni S."/>
            <person name="Dalin E."/>
            <person name="Tice H."/>
            <person name="Pitluck S."/>
            <person name="Sims D."/>
            <person name="Brettin T."/>
            <person name="Bruce D."/>
            <person name="Detter J.C."/>
            <person name="Han C."/>
            <person name="Tapia R."/>
            <person name="Brainard J."/>
            <person name="Schmutz J."/>
            <person name="Larimer F."/>
            <person name="Land M."/>
            <person name="Hauser L."/>
            <person name="Kyrpides N."/>
            <person name="Kim E."/>
            <person name="Ensigns S.A."/>
            <person name="Richardson P."/>
        </authorList>
    </citation>
    <scope>NUCLEOTIDE SEQUENCE [LARGE SCALE GENOMIC DNA]</scope>
    <source>
        <strain evidence="4">ATCC BAA-1158 / Py2</strain>
    </source>
</reference>
<keyword evidence="4" id="KW-1185">Reference proteome</keyword>
<dbReference type="AlphaFoldDB" id="A7INW5"/>
<organism evidence="3 4">
    <name type="scientific">Xanthobacter autotrophicus (strain ATCC BAA-1158 / Py2)</name>
    <dbReference type="NCBI Taxonomy" id="78245"/>
    <lineage>
        <taxon>Bacteria</taxon>
        <taxon>Pseudomonadati</taxon>
        <taxon>Pseudomonadota</taxon>
        <taxon>Alphaproteobacteria</taxon>
        <taxon>Hyphomicrobiales</taxon>
        <taxon>Xanthobacteraceae</taxon>
        <taxon>Xanthobacter</taxon>
    </lineage>
</organism>
<dbReference type="Proteomes" id="UP000002417">
    <property type="component" value="Chromosome"/>
</dbReference>
<proteinExistence type="inferred from homology"/>
<comment type="similarity">
    <text evidence="1">Belongs to the myoviridae tail sheath protein family.</text>
</comment>
<accession>A7INW5</accession>
<dbReference type="Pfam" id="PF04984">
    <property type="entry name" value="Phage_sheath_1"/>
    <property type="match status" value="1"/>
</dbReference>
<gene>
    <name evidence="3" type="ordered locus">Xaut_4490</name>
</gene>
<dbReference type="PhylomeDB" id="A7INW5"/>
<dbReference type="InterPro" id="IPR007067">
    <property type="entry name" value="Tail_sheath"/>
</dbReference>
<evidence type="ECO:0000313" key="4">
    <source>
        <dbReference type="Proteomes" id="UP000002417"/>
    </source>
</evidence>
<sequence length="489" mass="51378">MTISFDEIPYDWLKPGNYTEVKANYDRMGKVAYPARTLLITQKLAAGSAAALQQVRITRPDQGRALFGAGSVGADMVETYKLANKTGDLYAIGVADAGTGVAATGSFTFAGAGGGPLPLYVGKVRIPLAVTAAMTAAQIASAAAAAINAVATLPVTAVAALAVCTITAKHKGEVGNGLQLAVARRQGDSVPAGLTVTVAPLSGGANNPDITPVLDAIAAQWFSDIVVPWDDATTLTALAANLAARYQAMGKKDGHLYVGHAGTFGALTTKGGLTNAPQISGMGAKASPSPPWVWAASLAGVAAFQLANDPARQLRTLALPGVEAPAEADRFSDTEQDLLLKGGISTFNVSDDGTVSIDRVVTTYKVSPLGVTDRAWLDIMVPKTMSRVRYDWASYVSLLYPRSKLAEDGSLAAEADDSGVVVTPMRMHGSWSARCQKYERWGWLQNTKETVRQSVFAIDDTDNDRLNARQQVNIIGNMMVLASSLEFWA</sequence>
<feature type="domain" description="Tail sheath protein subtilisin-like" evidence="2">
    <location>
        <begin position="203"/>
        <end position="363"/>
    </location>
</feature>
<protein>
    <submittedName>
        <fullName evidence="3">Mu tail sheath family protein</fullName>
    </submittedName>
</protein>
<dbReference type="KEGG" id="xau:Xaut_4490"/>
<dbReference type="eggNOG" id="COG4386">
    <property type="taxonomic scope" value="Bacteria"/>
</dbReference>
<dbReference type="InterPro" id="IPR035089">
    <property type="entry name" value="Phage_sheath_subtilisin"/>
</dbReference>
<dbReference type="STRING" id="78245.Xaut_4490"/>
<dbReference type="HOGENOM" id="CLU_023068_1_1_5"/>
<dbReference type="EMBL" id="CP000781">
    <property type="protein sequence ID" value="ABS69711.1"/>
    <property type="molecule type" value="Genomic_DNA"/>
</dbReference>
<evidence type="ECO:0000256" key="1">
    <source>
        <dbReference type="ARBA" id="ARBA00008005"/>
    </source>
</evidence>